<dbReference type="GO" id="GO:0003700">
    <property type="term" value="F:DNA-binding transcription factor activity"/>
    <property type="evidence" value="ECO:0007669"/>
    <property type="project" value="InterPro"/>
</dbReference>
<evidence type="ECO:0000256" key="1">
    <source>
        <dbReference type="ARBA" id="ARBA00009437"/>
    </source>
</evidence>
<keyword evidence="7" id="KW-1185">Reference proteome</keyword>
<name>A0A2T3NUE4_9GAMM</name>
<dbReference type="Pfam" id="PF03466">
    <property type="entry name" value="LysR_substrate"/>
    <property type="match status" value="1"/>
</dbReference>
<dbReference type="PROSITE" id="PS50931">
    <property type="entry name" value="HTH_LYSR"/>
    <property type="match status" value="1"/>
</dbReference>
<comment type="similarity">
    <text evidence="1">Belongs to the LysR transcriptional regulatory family.</text>
</comment>
<evidence type="ECO:0000313" key="6">
    <source>
        <dbReference type="EMBL" id="PSW19861.1"/>
    </source>
</evidence>
<evidence type="ECO:0000256" key="3">
    <source>
        <dbReference type="ARBA" id="ARBA00023125"/>
    </source>
</evidence>
<evidence type="ECO:0000313" key="7">
    <source>
        <dbReference type="Proteomes" id="UP000241771"/>
    </source>
</evidence>
<dbReference type="AlphaFoldDB" id="A0A2T3NUE4"/>
<reference evidence="6 7" key="1">
    <citation type="submission" date="2018-01" db="EMBL/GenBank/DDBJ databases">
        <title>Whole genome sequencing of Histamine producing bacteria.</title>
        <authorList>
            <person name="Butler K."/>
        </authorList>
    </citation>
    <scope>NUCLEOTIDE SEQUENCE [LARGE SCALE GENOMIC DNA]</scope>
    <source>
        <strain evidence="6 7">DSM 100436</strain>
    </source>
</reference>
<keyword evidence="3" id="KW-0238">DNA-binding</keyword>
<sequence>MLPPLRALVVFEAVARLRSVSLAAKELNVTQAAISQQLKQLESFLDTQLLERGRSGMTLTHAGQKYHPVVSYTLGQLKKKTQSLFGEEKSEVLRMRVNNSLAQQWLLPRLKSFYRQYPFIRIDIDTVDWPSRNPCDTVDVEITNGRYGGSDIQTERLFNEQWHLVCSPKYYEKHKEKLVRFELNDLDAIQVKGYEDDWYSWLHFHGLTSAPPRVILEVNNSLQAMQAAKHDIGLLMVRSLVAMDMLEKGELVIAMPGEMPEERGHYLITQSKRPPKVQLFCDWLYAQMSHSKPDLEVMLQH</sequence>
<accession>A0A2T3NUE4</accession>
<protein>
    <submittedName>
        <fullName evidence="6">LysR family transcriptional regulator</fullName>
    </submittedName>
</protein>
<gene>
    <name evidence="6" type="ORF">C9I98_10380</name>
</gene>
<organism evidence="6 7">
    <name type="scientific">Photobacterium sanctipauli</name>
    <dbReference type="NCBI Taxonomy" id="1342794"/>
    <lineage>
        <taxon>Bacteria</taxon>
        <taxon>Pseudomonadati</taxon>
        <taxon>Pseudomonadota</taxon>
        <taxon>Gammaproteobacteria</taxon>
        <taxon>Vibrionales</taxon>
        <taxon>Vibrionaceae</taxon>
        <taxon>Photobacterium</taxon>
    </lineage>
</organism>
<keyword evidence="4" id="KW-0804">Transcription</keyword>
<feature type="domain" description="HTH lysR-type" evidence="5">
    <location>
        <begin position="3"/>
        <end position="60"/>
    </location>
</feature>
<dbReference type="OrthoDB" id="5526340at2"/>
<dbReference type="Pfam" id="PF00126">
    <property type="entry name" value="HTH_1"/>
    <property type="match status" value="1"/>
</dbReference>
<dbReference type="RefSeq" id="WP_036816222.1">
    <property type="nucleotide sequence ID" value="NZ_JGVO01000017.1"/>
</dbReference>
<dbReference type="InterPro" id="IPR005119">
    <property type="entry name" value="LysR_subst-bd"/>
</dbReference>
<evidence type="ECO:0000256" key="2">
    <source>
        <dbReference type="ARBA" id="ARBA00023015"/>
    </source>
</evidence>
<dbReference type="PANTHER" id="PTHR30537:SF5">
    <property type="entry name" value="HTH-TYPE TRANSCRIPTIONAL ACTIVATOR TTDR-RELATED"/>
    <property type="match status" value="1"/>
</dbReference>
<dbReference type="Gene3D" id="1.10.10.10">
    <property type="entry name" value="Winged helix-like DNA-binding domain superfamily/Winged helix DNA-binding domain"/>
    <property type="match status" value="1"/>
</dbReference>
<dbReference type="InterPro" id="IPR000847">
    <property type="entry name" value="LysR_HTH_N"/>
</dbReference>
<dbReference type="PRINTS" id="PR00039">
    <property type="entry name" value="HTHLYSR"/>
</dbReference>
<dbReference type="InterPro" id="IPR036388">
    <property type="entry name" value="WH-like_DNA-bd_sf"/>
</dbReference>
<evidence type="ECO:0000259" key="5">
    <source>
        <dbReference type="PROSITE" id="PS50931"/>
    </source>
</evidence>
<dbReference type="InterPro" id="IPR036390">
    <property type="entry name" value="WH_DNA-bd_sf"/>
</dbReference>
<dbReference type="SUPFAM" id="SSF53850">
    <property type="entry name" value="Periplasmic binding protein-like II"/>
    <property type="match status" value="1"/>
</dbReference>
<dbReference type="SUPFAM" id="SSF46785">
    <property type="entry name" value="Winged helix' DNA-binding domain"/>
    <property type="match status" value="1"/>
</dbReference>
<keyword evidence="2" id="KW-0805">Transcription regulation</keyword>
<dbReference type="PANTHER" id="PTHR30537">
    <property type="entry name" value="HTH-TYPE TRANSCRIPTIONAL REGULATOR"/>
    <property type="match status" value="1"/>
</dbReference>
<dbReference type="EMBL" id="PYMA01000005">
    <property type="protein sequence ID" value="PSW19861.1"/>
    <property type="molecule type" value="Genomic_DNA"/>
</dbReference>
<comment type="caution">
    <text evidence="6">The sequence shown here is derived from an EMBL/GenBank/DDBJ whole genome shotgun (WGS) entry which is preliminary data.</text>
</comment>
<proteinExistence type="inferred from homology"/>
<dbReference type="GO" id="GO:0003677">
    <property type="term" value="F:DNA binding"/>
    <property type="evidence" value="ECO:0007669"/>
    <property type="project" value="UniProtKB-KW"/>
</dbReference>
<evidence type="ECO:0000256" key="4">
    <source>
        <dbReference type="ARBA" id="ARBA00023163"/>
    </source>
</evidence>
<dbReference type="Gene3D" id="3.40.190.290">
    <property type="match status" value="1"/>
</dbReference>
<dbReference type="Proteomes" id="UP000241771">
    <property type="component" value="Unassembled WGS sequence"/>
</dbReference>
<dbReference type="InterPro" id="IPR058163">
    <property type="entry name" value="LysR-type_TF_proteobact-type"/>
</dbReference>